<comment type="caution">
    <text evidence="3">The sequence shown here is derived from an EMBL/GenBank/DDBJ whole genome shotgun (WGS) entry which is preliminary data.</text>
</comment>
<evidence type="ECO:0000313" key="4">
    <source>
        <dbReference type="EMBL" id="SEU41000.1"/>
    </source>
</evidence>
<dbReference type="Proteomes" id="UP000321514">
    <property type="component" value="Unassembled WGS sequence"/>
</dbReference>
<dbReference type="Pfam" id="PF00892">
    <property type="entry name" value="EamA"/>
    <property type="match status" value="1"/>
</dbReference>
<feature type="transmembrane region" description="Helical" evidence="1">
    <location>
        <begin position="219"/>
        <end position="239"/>
    </location>
</feature>
<dbReference type="OrthoDB" id="244774at2"/>
<reference evidence="4 5" key="1">
    <citation type="submission" date="2016-10" db="EMBL/GenBank/DDBJ databases">
        <authorList>
            <person name="Varghese N."/>
            <person name="Submissions S."/>
        </authorList>
    </citation>
    <scope>NUCLEOTIDE SEQUENCE [LARGE SCALE GENOMIC DNA]</scope>
    <source>
        <strain evidence="4 5">DSM 16525</strain>
    </source>
</reference>
<dbReference type="RefSeq" id="WP_074959133.1">
    <property type="nucleotide sequence ID" value="NZ_BJXR01000074.1"/>
</dbReference>
<keyword evidence="1" id="KW-0472">Membrane</keyword>
<feature type="transmembrane region" description="Helical" evidence="1">
    <location>
        <begin position="29"/>
        <end position="49"/>
    </location>
</feature>
<dbReference type="EMBL" id="BJXR01000074">
    <property type="protein sequence ID" value="GEN13075.1"/>
    <property type="molecule type" value="Genomic_DNA"/>
</dbReference>
<evidence type="ECO:0000313" key="3">
    <source>
        <dbReference type="EMBL" id="GEN13075.1"/>
    </source>
</evidence>
<feature type="domain" description="EamA" evidence="2">
    <location>
        <begin position="2"/>
        <end position="138"/>
    </location>
</feature>
<dbReference type="EMBL" id="FOIB01000016">
    <property type="protein sequence ID" value="SEU41000.1"/>
    <property type="molecule type" value="Genomic_DNA"/>
</dbReference>
<sequence length="294" mass="32038">MWIAYGLGAGVMLGLYDVWTKKAMTGNSVIPVVMWSSLFGALCWVPALIPGALPVPIDPFGLTWREQAWLLPKGVAMTASWILAYYAVRELPISIAGAVRASGPLWTLAGGFLMFRELLTPLQFLGLMLTVCSYYVLSIVGRKEGLALSKSRSFWWMLAATALSAATTVYDKFLVARLALPVLELQASSAFQRCLLSALVFVPYMWRRGAWGLGLTWSWGIPLVGCSWVAAELIYFVAISEPQALVTHLSVLRRTSLIVGFVLSALFFREANIALKSGMIAVLILGMAILILGG</sequence>
<dbReference type="InterPro" id="IPR000620">
    <property type="entry name" value="EamA_dom"/>
</dbReference>
<dbReference type="AlphaFoldDB" id="A0A511TFX9"/>
<feature type="transmembrane region" description="Helical" evidence="1">
    <location>
        <begin position="121"/>
        <end position="141"/>
    </location>
</feature>
<organism evidence="3 6">
    <name type="scientific">Myxococcus fulvus</name>
    <dbReference type="NCBI Taxonomy" id="33"/>
    <lineage>
        <taxon>Bacteria</taxon>
        <taxon>Pseudomonadati</taxon>
        <taxon>Myxococcota</taxon>
        <taxon>Myxococcia</taxon>
        <taxon>Myxococcales</taxon>
        <taxon>Cystobacterineae</taxon>
        <taxon>Myxococcaceae</taxon>
        <taxon>Myxococcus</taxon>
    </lineage>
</organism>
<evidence type="ECO:0000256" key="1">
    <source>
        <dbReference type="SAM" id="Phobius"/>
    </source>
</evidence>
<keyword evidence="1" id="KW-0812">Transmembrane</keyword>
<gene>
    <name evidence="3" type="ORF">MFU01_81120</name>
    <name evidence="4" type="ORF">SAMN05443572_11647</name>
</gene>
<accession>A0A511TFX9</accession>
<evidence type="ECO:0000313" key="5">
    <source>
        <dbReference type="Proteomes" id="UP000183760"/>
    </source>
</evidence>
<dbReference type="STRING" id="1334629.MFUL124B02_41835"/>
<dbReference type="PANTHER" id="PTHR22911:SF137">
    <property type="entry name" value="SOLUTE CARRIER FAMILY 35 MEMBER G2-RELATED"/>
    <property type="match status" value="1"/>
</dbReference>
<evidence type="ECO:0000259" key="2">
    <source>
        <dbReference type="Pfam" id="PF00892"/>
    </source>
</evidence>
<keyword evidence="1" id="KW-1133">Transmembrane helix</keyword>
<dbReference type="SUPFAM" id="SSF103481">
    <property type="entry name" value="Multidrug resistance efflux transporter EmrE"/>
    <property type="match status" value="1"/>
</dbReference>
<feature type="transmembrane region" description="Helical" evidence="1">
    <location>
        <begin position="190"/>
        <end position="207"/>
    </location>
</feature>
<feature type="transmembrane region" description="Helical" evidence="1">
    <location>
        <begin position="273"/>
        <end position="293"/>
    </location>
</feature>
<reference evidence="3 6" key="2">
    <citation type="submission" date="2019-07" db="EMBL/GenBank/DDBJ databases">
        <title>Whole genome shotgun sequence of Myxococcus fulvus NBRC 100333.</title>
        <authorList>
            <person name="Hosoyama A."/>
            <person name="Uohara A."/>
            <person name="Ohji S."/>
            <person name="Ichikawa N."/>
        </authorList>
    </citation>
    <scope>NUCLEOTIDE SEQUENCE [LARGE SCALE GENOMIC DNA]</scope>
    <source>
        <strain evidence="3 6">NBRC 100333</strain>
    </source>
</reference>
<dbReference type="GO" id="GO:0016020">
    <property type="term" value="C:membrane"/>
    <property type="evidence" value="ECO:0007669"/>
    <property type="project" value="InterPro"/>
</dbReference>
<feature type="transmembrane region" description="Helical" evidence="1">
    <location>
        <begin position="153"/>
        <end position="170"/>
    </location>
</feature>
<protein>
    <submittedName>
        <fullName evidence="4">Uncharacterized membrane protein</fullName>
    </submittedName>
</protein>
<feature type="transmembrane region" description="Helical" evidence="1">
    <location>
        <begin position="251"/>
        <end position="268"/>
    </location>
</feature>
<evidence type="ECO:0000313" key="6">
    <source>
        <dbReference type="Proteomes" id="UP000321514"/>
    </source>
</evidence>
<dbReference type="Gene3D" id="1.10.3730.20">
    <property type="match status" value="1"/>
</dbReference>
<dbReference type="Proteomes" id="UP000183760">
    <property type="component" value="Unassembled WGS sequence"/>
</dbReference>
<dbReference type="PANTHER" id="PTHR22911">
    <property type="entry name" value="ACYL-MALONYL CONDENSING ENZYME-RELATED"/>
    <property type="match status" value="1"/>
</dbReference>
<keyword evidence="5" id="KW-1185">Reference proteome</keyword>
<name>A0A511TFX9_MYXFU</name>
<feature type="transmembrane region" description="Helical" evidence="1">
    <location>
        <begin position="69"/>
        <end position="88"/>
    </location>
</feature>
<dbReference type="InterPro" id="IPR037185">
    <property type="entry name" value="EmrE-like"/>
</dbReference>
<proteinExistence type="predicted"/>